<gene>
    <name evidence="6" type="ORF">OLEA9_A035755</name>
</gene>
<evidence type="ECO:0000256" key="2">
    <source>
        <dbReference type="ARBA" id="ARBA00022967"/>
    </source>
</evidence>
<dbReference type="GO" id="GO:0051287">
    <property type="term" value="F:NAD binding"/>
    <property type="evidence" value="ECO:0007669"/>
    <property type="project" value="InterPro"/>
</dbReference>
<protein>
    <submittedName>
        <fullName evidence="6">NADH-plastoquinone oxidoreductase subunit 7 (Chloroplast)</fullName>
    </submittedName>
</protein>
<sequence length="202" mass="22711">KKIGDQSIFPWRWRIRSPGFINLQIPPQLVKRMKLAGIMTILGSQNMKLVSNTTYREKRSGLAGLVKKIGDQSIFPWRWKIRPPGFINLQILPQVVKRMKFPGIMTILAGEKNLVQKLWASSFQVVMLVTRSESSNSSALSRKVCGNNRSLIASSEIPWSVNVVFMVVDFELKVIVVVLIGGGLWCCYAGCVNLFVVTLCDQ</sequence>
<keyword evidence="4" id="KW-0472">Membrane</keyword>
<keyword evidence="4" id="KW-1133">Transmembrane helix</keyword>
<comment type="caution">
    <text evidence="6">The sequence shown here is derived from an EMBL/GenBank/DDBJ whole genome shotgun (WGS) entry which is preliminary data.</text>
</comment>
<dbReference type="Gene3D" id="1.10.645.10">
    <property type="entry name" value="Cytochrome-c3 Hydrogenase, chain B"/>
    <property type="match status" value="1"/>
</dbReference>
<dbReference type="Pfam" id="PF00346">
    <property type="entry name" value="Complex1_49kDa"/>
    <property type="match status" value="1"/>
</dbReference>
<keyword evidence="3" id="KW-0520">NAD</keyword>
<accession>A0A8S0VDM1</accession>
<dbReference type="PANTHER" id="PTHR11993">
    <property type="entry name" value="NADH-UBIQUINONE OXIDOREDUCTASE 49 KDA SUBUNIT"/>
    <property type="match status" value="1"/>
</dbReference>
<dbReference type="EMBL" id="CACTIH010009227">
    <property type="protein sequence ID" value="CAA3027912.1"/>
    <property type="molecule type" value="Genomic_DNA"/>
</dbReference>
<dbReference type="GO" id="GO:0048038">
    <property type="term" value="F:quinone binding"/>
    <property type="evidence" value="ECO:0007669"/>
    <property type="project" value="InterPro"/>
</dbReference>
<keyword evidence="2" id="KW-1278">Translocase</keyword>
<feature type="transmembrane region" description="Helical" evidence="4">
    <location>
        <begin position="174"/>
        <end position="200"/>
    </location>
</feature>
<dbReference type="GO" id="GO:0016651">
    <property type="term" value="F:oxidoreductase activity, acting on NAD(P)H"/>
    <property type="evidence" value="ECO:0007669"/>
    <property type="project" value="InterPro"/>
</dbReference>
<dbReference type="Gramene" id="OE9A035755T1">
    <property type="protein sequence ID" value="OE9A035755C1"/>
    <property type="gene ID" value="OE9A035755"/>
</dbReference>
<feature type="non-terminal residue" evidence="6">
    <location>
        <position position="202"/>
    </location>
</feature>
<dbReference type="Proteomes" id="UP000594638">
    <property type="component" value="Unassembled WGS sequence"/>
</dbReference>
<dbReference type="GO" id="GO:0009535">
    <property type="term" value="C:chloroplast thylakoid membrane"/>
    <property type="evidence" value="ECO:0007669"/>
    <property type="project" value="TreeGrafter"/>
</dbReference>
<reference evidence="6 7" key="1">
    <citation type="submission" date="2019-12" db="EMBL/GenBank/DDBJ databases">
        <authorList>
            <person name="Alioto T."/>
            <person name="Alioto T."/>
            <person name="Gomez Garrido J."/>
        </authorList>
    </citation>
    <scope>NUCLEOTIDE SEQUENCE [LARGE SCALE GENOMIC DNA]</scope>
</reference>
<feature type="domain" description="NADH-quinone oxidoreductase subunit D" evidence="5">
    <location>
        <begin position="5"/>
        <end position="47"/>
    </location>
</feature>
<evidence type="ECO:0000313" key="6">
    <source>
        <dbReference type="EMBL" id="CAA3027912.1"/>
    </source>
</evidence>
<dbReference type="InterPro" id="IPR029014">
    <property type="entry name" value="NiFe-Hase_large"/>
</dbReference>
<evidence type="ECO:0000259" key="5">
    <source>
        <dbReference type="Pfam" id="PF00346"/>
    </source>
</evidence>
<dbReference type="InterPro" id="IPR001135">
    <property type="entry name" value="NADH_Q_OxRdtase_suD"/>
</dbReference>
<dbReference type="InterPro" id="IPR022885">
    <property type="entry name" value="NDH1_su_D/H"/>
</dbReference>
<evidence type="ECO:0000256" key="1">
    <source>
        <dbReference type="ARBA" id="ARBA00005769"/>
    </source>
</evidence>
<evidence type="ECO:0000256" key="3">
    <source>
        <dbReference type="ARBA" id="ARBA00023027"/>
    </source>
</evidence>
<feature type="non-terminal residue" evidence="6">
    <location>
        <position position="1"/>
    </location>
</feature>
<dbReference type="AlphaFoldDB" id="A0A8S0VDM1"/>
<name>A0A8S0VDM1_OLEEU</name>
<keyword evidence="7" id="KW-1185">Reference proteome</keyword>
<dbReference type="OrthoDB" id="926577at2759"/>
<evidence type="ECO:0000256" key="4">
    <source>
        <dbReference type="SAM" id="Phobius"/>
    </source>
</evidence>
<dbReference type="PANTHER" id="PTHR11993:SF10">
    <property type="entry name" value="NADH DEHYDROGENASE [UBIQUINONE] IRON-SULFUR PROTEIN 2, MITOCHONDRIAL"/>
    <property type="match status" value="1"/>
</dbReference>
<keyword evidence="4" id="KW-0812">Transmembrane</keyword>
<proteinExistence type="inferred from homology"/>
<organism evidence="6 7">
    <name type="scientific">Olea europaea subsp. europaea</name>
    <dbReference type="NCBI Taxonomy" id="158383"/>
    <lineage>
        <taxon>Eukaryota</taxon>
        <taxon>Viridiplantae</taxon>
        <taxon>Streptophyta</taxon>
        <taxon>Embryophyta</taxon>
        <taxon>Tracheophyta</taxon>
        <taxon>Spermatophyta</taxon>
        <taxon>Magnoliopsida</taxon>
        <taxon>eudicotyledons</taxon>
        <taxon>Gunneridae</taxon>
        <taxon>Pentapetalae</taxon>
        <taxon>asterids</taxon>
        <taxon>lamiids</taxon>
        <taxon>Lamiales</taxon>
        <taxon>Oleaceae</taxon>
        <taxon>Oleeae</taxon>
        <taxon>Olea</taxon>
    </lineage>
</organism>
<evidence type="ECO:0000313" key="7">
    <source>
        <dbReference type="Proteomes" id="UP000594638"/>
    </source>
</evidence>
<comment type="similarity">
    <text evidence="1">Belongs to the complex I 49 kDa subunit family.</text>
</comment>